<dbReference type="GO" id="GO:0004722">
    <property type="term" value="F:protein serine/threonine phosphatase activity"/>
    <property type="evidence" value="ECO:0007669"/>
    <property type="project" value="UniProtKB-EC"/>
</dbReference>
<dbReference type="AlphaFoldDB" id="A0AAD8XS73"/>
<protein>
    <submittedName>
        <fullName evidence="14">Protein-serine/threonine phosphatase, PP2C family</fullName>
        <ecNumber evidence="14">3.1.3.16</ecNumber>
    </submittedName>
</protein>
<dbReference type="SMART" id="SM00100">
    <property type="entry name" value="cNMP"/>
    <property type="match status" value="2"/>
</dbReference>
<dbReference type="GO" id="GO:0016020">
    <property type="term" value="C:membrane"/>
    <property type="evidence" value="ECO:0007669"/>
    <property type="project" value="UniProtKB-SubCell"/>
</dbReference>
<feature type="compositionally biased region" description="Acidic residues" evidence="11">
    <location>
        <begin position="255"/>
        <end position="279"/>
    </location>
</feature>
<dbReference type="Gene3D" id="3.60.40.10">
    <property type="entry name" value="PPM-type phosphatase domain"/>
    <property type="match status" value="1"/>
</dbReference>
<proteinExistence type="inferred from homology"/>
<dbReference type="EC" id="3.1.3.16" evidence="14"/>
<dbReference type="PROSITE" id="PS51746">
    <property type="entry name" value="PPM_2"/>
    <property type="match status" value="1"/>
</dbReference>
<reference evidence="14" key="1">
    <citation type="submission" date="2023-06" db="EMBL/GenBank/DDBJ databases">
        <title>Survivors Of The Sea: Transcriptome response of Skeletonema marinoi to long-term dormancy.</title>
        <authorList>
            <person name="Pinder M.I.M."/>
            <person name="Kourtchenko O."/>
            <person name="Robertson E.K."/>
            <person name="Larsson T."/>
            <person name="Maumus F."/>
            <person name="Osuna-Cruz C.M."/>
            <person name="Vancaester E."/>
            <person name="Stenow R."/>
            <person name="Vandepoele K."/>
            <person name="Ploug H."/>
            <person name="Bruchert V."/>
            <person name="Godhe A."/>
            <person name="Topel M."/>
        </authorList>
    </citation>
    <scope>NUCLEOTIDE SEQUENCE</scope>
    <source>
        <strain evidence="14">R05AC</strain>
    </source>
</reference>
<evidence type="ECO:0000313" key="14">
    <source>
        <dbReference type="EMBL" id="KAK1732864.1"/>
    </source>
</evidence>
<dbReference type="PANTHER" id="PTHR24353">
    <property type="entry name" value="CYCLIC NUCLEOTIDE-DEPENDENT PROTEIN KINASE"/>
    <property type="match status" value="1"/>
</dbReference>
<keyword evidence="5" id="KW-0547">Nucleotide-binding</keyword>
<feature type="domain" description="Cyclic nucleotide-binding" evidence="12">
    <location>
        <begin position="487"/>
        <end position="602"/>
    </location>
</feature>
<dbReference type="GO" id="GO:0005952">
    <property type="term" value="C:cAMP-dependent protein kinase complex"/>
    <property type="evidence" value="ECO:0007669"/>
    <property type="project" value="TreeGrafter"/>
</dbReference>
<dbReference type="Gene3D" id="2.60.120.10">
    <property type="entry name" value="Jelly Rolls"/>
    <property type="match status" value="2"/>
</dbReference>
<dbReference type="PANTHER" id="PTHR24353:SF127">
    <property type="entry name" value="PROTEIN PHOSPHATASE 2C AND CYCLIC NUCLEOTIDE-BINDING_KINASE DOMAIN-CONTAINING PROTEIN"/>
    <property type="match status" value="1"/>
</dbReference>
<dbReference type="InterPro" id="IPR014710">
    <property type="entry name" value="RmlC-like_jellyroll"/>
</dbReference>
<evidence type="ECO:0000259" key="12">
    <source>
        <dbReference type="PROSITE" id="PS50042"/>
    </source>
</evidence>
<dbReference type="CDD" id="cd00038">
    <property type="entry name" value="CAP_ED"/>
    <property type="match status" value="2"/>
</dbReference>
<dbReference type="InterPro" id="IPR001932">
    <property type="entry name" value="PPM-type_phosphatase-like_dom"/>
</dbReference>
<evidence type="ECO:0000256" key="7">
    <source>
        <dbReference type="ARBA" id="ARBA00022801"/>
    </source>
</evidence>
<dbReference type="InterPro" id="IPR018490">
    <property type="entry name" value="cNMP-bd_dom_sf"/>
</dbReference>
<comment type="caution">
    <text evidence="14">The sequence shown here is derived from an EMBL/GenBank/DDBJ whole genome shotgun (WGS) entry which is preliminary data.</text>
</comment>
<dbReference type="GO" id="GO:0005524">
    <property type="term" value="F:ATP binding"/>
    <property type="evidence" value="ECO:0007669"/>
    <property type="project" value="UniProtKB-KW"/>
</dbReference>
<dbReference type="CDD" id="cd00143">
    <property type="entry name" value="PP2Cc"/>
    <property type="match status" value="1"/>
</dbReference>
<dbReference type="PROSITE" id="PS00889">
    <property type="entry name" value="CNMP_BINDING_2"/>
    <property type="match status" value="1"/>
</dbReference>
<feature type="domain" description="PPM-type phosphatase" evidence="13">
    <location>
        <begin position="47"/>
        <end position="386"/>
    </location>
</feature>
<evidence type="ECO:0000256" key="4">
    <source>
        <dbReference type="ARBA" id="ARBA00022723"/>
    </source>
</evidence>
<dbReference type="PROSITE" id="PS00888">
    <property type="entry name" value="CNMP_BINDING_1"/>
    <property type="match status" value="2"/>
</dbReference>
<comment type="similarity">
    <text evidence="10">Belongs to the PP2C family.</text>
</comment>
<keyword evidence="15" id="KW-1185">Reference proteome</keyword>
<evidence type="ECO:0000256" key="1">
    <source>
        <dbReference type="ARBA" id="ARBA00004170"/>
    </source>
</evidence>
<dbReference type="InterPro" id="IPR000222">
    <property type="entry name" value="PP2C_BS"/>
</dbReference>
<dbReference type="Proteomes" id="UP001224775">
    <property type="component" value="Unassembled WGS sequence"/>
</dbReference>
<keyword evidence="6" id="KW-0418">Kinase</keyword>
<evidence type="ECO:0000256" key="5">
    <source>
        <dbReference type="ARBA" id="ARBA00022741"/>
    </source>
</evidence>
<evidence type="ECO:0000256" key="2">
    <source>
        <dbReference type="ARBA" id="ARBA00022527"/>
    </source>
</evidence>
<evidence type="ECO:0000259" key="13">
    <source>
        <dbReference type="PROSITE" id="PS51746"/>
    </source>
</evidence>
<dbReference type="PROSITE" id="PS01032">
    <property type="entry name" value="PPM_1"/>
    <property type="match status" value="1"/>
</dbReference>
<organism evidence="14 15">
    <name type="scientific">Skeletonema marinoi</name>
    <dbReference type="NCBI Taxonomy" id="267567"/>
    <lineage>
        <taxon>Eukaryota</taxon>
        <taxon>Sar</taxon>
        <taxon>Stramenopiles</taxon>
        <taxon>Ochrophyta</taxon>
        <taxon>Bacillariophyta</taxon>
        <taxon>Coscinodiscophyceae</taxon>
        <taxon>Thalassiosirophycidae</taxon>
        <taxon>Thalassiosirales</taxon>
        <taxon>Skeletonemataceae</taxon>
        <taxon>Skeletonema</taxon>
        <taxon>Skeletonema marinoi-dohrnii complex</taxon>
    </lineage>
</organism>
<keyword evidence="8" id="KW-0067">ATP-binding</keyword>
<dbReference type="InterPro" id="IPR000595">
    <property type="entry name" value="cNMP-bd_dom"/>
</dbReference>
<keyword evidence="2" id="KW-0723">Serine/threonine-protein kinase</keyword>
<evidence type="ECO:0000256" key="11">
    <source>
        <dbReference type="SAM" id="MobiDB-lite"/>
    </source>
</evidence>
<evidence type="ECO:0000256" key="9">
    <source>
        <dbReference type="ARBA" id="ARBA00022912"/>
    </source>
</evidence>
<keyword evidence="4" id="KW-0479">Metal-binding</keyword>
<dbReference type="GO" id="GO:0046872">
    <property type="term" value="F:metal ion binding"/>
    <property type="evidence" value="ECO:0007669"/>
    <property type="project" value="UniProtKB-KW"/>
</dbReference>
<comment type="subcellular location">
    <subcellularLocation>
        <location evidence="1">Membrane</location>
        <topology evidence="1">Peripheral membrane protein</topology>
    </subcellularLocation>
</comment>
<dbReference type="SUPFAM" id="SSF81606">
    <property type="entry name" value="PP2C-like"/>
    <property type="match status" value="1"/>
</dbReference>
<feature type="region of interest" description="Disordered" evidence="11">
    <location>
        <begin position="1"/>
        <end position="25"/>
    </location>
</feature>
<evidence type="ECO:0000256" key="6">
    <source>
        <dbReference type="ARBA" id="ARBA00022777"/>
    </source>
</evidence>
<keyword evidence="3" id="KW-0808">Transferase</keyword>
<gene>
    <name evidence="14" type="ORF">QTG54_016402</name>
</gene>
<dbReference type="InterPro" id="IPR036457">
    <property type="entry name" value="PPM-type-like_dom_sf"/>
</dbReference>
<evidence type="ECO:0000313" key="15">
    <source>
        <dbReference type="Proteomes" id="UP001224775"/>
    </source>
</evidence>
<dbReference type="Pfam" id="PF00481">
    <property type="entry name" value="PP2C"/>
    <property type="match status" value="1"/>
</dbReference>
<feature type="domain" description="Cyclic nucleotide-binding" evidence="12">
    <location>
        <begin position="620"/>
        <end position="725"/>
    </location>
</feature>
<dbReference type="SMART" id="SM00332">
    <property type="entry name" value="PP2Cc"/>
    <property type="match status" value="1"/>
</dbReference>
<evidence type="ECO:0000256" key="10">
    <source>
        <dbReference type="RuleBase" id="RU003465"/>
    </source>
</evidence>
<keyword evidence="7 10" id="KW-0378">Hydrolase</keyword>
<dbReference type="Pfam" id="PF00027">
    <property type="entry name" value="cNMP_binding"/>
    <property type="match status" value="2"/>
</dbReference>
<sequence length="737" mass="80984">MGCSSSKPAGNKRPSGVGQRMSKTEVNQRIDSINETCATTFGGVSVRYAYLSQRGYYPDDPYKANQDSYSLTHNFIGRESDAFFGVYDGHGRDGDKCAQFVRDNLPPLTASIVKKELQNEIKNAVSNGEDSDDLSKSMELPKDVLQNVLTKAHVMCNKKMHACKDLDDTLSGTTSISMYLHGNRNKITVSNVGDSRAVIGRSTDSILKKEGASSTLKAFALSRDQTPYRRDERIRCRKSGARVLSLDQIEGLEPINEDEDEEGNGEGDMVLGEEIDEGGDPPRIWSPNGDYPGTAFTRSIGDAIAEELGVFAEPELISRELTKEDNIIVLASDGVFEFLTNQSVIDICAKFTDPLEACRAVVAESYELWLQYEMRTDDITMICIFIDDVGSPQGSTTKDLGVVASVASAASGDGVDDDLISNTARPVRSTMTAEKSRAIMMAKKNMSRSVRDVTEFEEEDFDLESLFTEKTAEEKASIAEAIRASVMFQNITDDQRELIYKAMEPMPVKEGQLIIKQGTVGDRFYIVDEGRFEVRIVPESKLAEEGAVGNCVHVYEGSRENHSHPSFGELALMYSAPRAASIIAQSDGLLWALHRYAFNKVIAEQSSKLEAEKMLKKIDVFKSFSSDSLKELASSLCEAKFSRDDVIINEGDVGDSMYLVLPGGSCKSVRTSKNGSESEVDLKEGGFFGEEVLKGGPENKYQSTVTATNKMTCWTLQKSDAKRVISSLRKEGATNMA</sequence>
<dbReference type="SUPFAM" id="SSF51206">
    <property type="entry name" value="cAMP-binding domain-like"/>
    <property type="match status" value="2"/>
</dbReference>
<dbReference type="EMBL" id="JATAAI010000056">
    <property type="protein sequence ID" value="KAK1732864.1"/>
    <property type="molecule type" value="Genomic_DNA"/>
</dbReference>
<dbReference type="GO" id="GO:0004691">
    <property type="term" value="F:cAMP-dependent protein kinase activity"/>
    <property type="evidence" value="ECO:0007669"/>
    <property type="project" value="TreeGrafter"/>
</dbReference>
<name>A0AAD8XS73_9STRA</name>
<dbReference type="InterPro" id="IPR018488">
    <property type="entry name" value="cNMP-bd_CS"/>
</dbReference>
<accession>A0AAD8XS73</accession>
<dbReference type="PRINTS" id="PR00103">
    <property type="entry name" value="CAMPKINASE"/>
</dbReference>
<evidence type="ECO:0000256" key="8">
    <source>
        <dbReference type="ARBA" id="ARBA00022840"/>
    </source>
</evidence>
<keyword evidence="9 10" id="KW-0904">Protein phosphatase</keyword>
<evidence type="ECO:0000256" key="3">
    <source>
        <dbReference type="ARBA" id="ARBA00022679"/>
    </source>
</evidence>
<feature type="region of interest" description="Disordered" evidence="11">
    <location>
        <begin position="252"/>
        <end position="290"/>
    </location>
</feature>
<dbReference type="PROSITE" id="PS50042">
    <property type="entry name" value="CNMP_BINDING_3"/>
    <property type="match status" value="2"/>
</dbReference>